<name>A0A498IKY7_MALDO</name>
<reference evidence="1 2" key="1">
    <citation type="submission" date="2018-10" db="EMBL/GenBank/DDBJ databases">
        <title>A high-quality apple genome assembly.</title>
        <authorList>
            <person name="Hu J."/>
        </authorList>
    </citation>
    <scope>NUCLEOTIDE SEQUENCE [LARGE SCALE GENOMIC DNA]</scope>
    <source>
        <strain evidence="2">cv. HFTH1</strain>
        <tissue evidence="1">Young leaf</tissue>
    </source>
</reference>
<accession>A0A498IKY7</accession>
<sequence length="125" mass="14985">MKGRLNRGLVSEIWFQLEAISASIDEDFSQLAASIPFKSRNLDHWTENLAHWLLSWDEWVGLDRLMKNTDENKKKHEYLNQKQRTDKNAKLIHTTHTKLRSYHGWVYHLLTFLLLLPNHEIWIYS</sequence>
<gene>
    <name evidence="1" type="ORF">DVH24_013105</name>
</gene>
<dbReference type="AlphaFoldDB" id="A0A498IKY7"/>
<organism evidence="1 2">
    <name type="scientific">Malus domestica</name>
    <name type="common">Apple</name>
    <name type="synonym">Pyrus malus</name>
    <dbReference type="NCBI Taxonomy" id="3750"/>
    <lineage>
        <taxon>Eukaryota</taxon>
        <taxon>Viridiplantae</taxon>
        <taxon>Streptophyta</taxon>
        <taxon>Embryophyta</taxon>
        <taxon>Tracheophyta</taxon>
        <taxon>Spermatophyta</taxon>
        <taxon>Magnoliopsida</taxon>
        <taxon>eudicotyledons</taxon>
        <taxon>Gunneridae</taxon>
        <taxon>Pentapetalae</taxon>
        <taxon>rosids</taxon>
        <taxon>fabids</taxon>
        <taxon>Rosales</taxon>
        <taxon>Rosaceae</taxon>
        <taxon>Amygdaloideae</taxon>
        <taxon>Maleae</taxon>
        <taxon>Malus</taxon>
    </lineage>
</organism>
<dbReference type="STRING" id="3750.A0A498IKY7"/>
<dbReference type="Gene3D" id="2.30.30.140">
    <property type="match status" value="1"/>
</dbReference>
<evidence type="ECO:0000313" key="2">
    <source>
        <dbReference type="Proteomes" id="UP000290289"/>
    </source>
</evidence>
<proteinExistence type="predicted"/>
<keyword evidence="2" id="KW-1185">Reference proteome</keyword>
<protein>
    <submittedName>
        <fullName evidence="1">Uncharacterized protein</fullName>
    </submittedName>
</protein>
<comment type="caution">
    <text evidence="1">The sequence shown here is derived from an EMBL/GenBank/DDBJ whole genome shotgun (WGS) entry which is preliminary data.</text>
</comment>
<evidence type="ECO:0000313" key="1">
    <source>
        <dbReference type="EMBL" id="RXH83860.1"/>
    </source>
</evidence>
<dbReference type="EMBL" id="RDQH01000337">
    <property type="protein sequence ID" value="RXH83860.1"/>
    <property type="molecule type" value="Genomic_DNA"/>
</dbReference>
<dbReference type="SMR" id="A0A498IKY7"/>
<dbReference type="Proteomes" id="UP000290289">
    <property type="component" value="Chromosome 11"/>
</dbReference>